<dbReference type="CTD" id="20216649"/>
<dbReference type="PANTHER" id="PTHR11920">
    <property type="entry name" value="GUANYLYL CYCLASE"/>
    <property type="match status" value="1"/>
</dbReference>
<feature type="domain" description="Guanylate cyclase" evidence="7">
    <location>
        <begin position="1"/>
        <end position="131"/>
    </location>
</feature>
<reference evidence="9" key="3">
    <citation type="submission" date="2015-06" db="UniProtKB">
        <authorList>
            <consortium name="EnsemblMetazoa"/>
        </authorList>
    </citation>
    <scope>IDENTIFICATION</scope>
</reference>
<dbReference type="GO" id="GO:0000166">
    <property type="term" value="F:nucleotide binding"/>
    <property type="evidence" value="ECO:0007669"/>
    <property type="project" value="UniProtKB-KW"/>
</dbReference>
<dbReference type="SUPFAM" id="SSF55073">
    <property type="entry name" value="Nucleotide cyclase"/>
    <property type="match status" value="1"/>
</dbReference>
<dbReference type="GO" id="GO:0016020">
    <property type="term" value="C:membrane"/>
    <property type="evidence" value="ECO:0007669"/>
    <property type="project" value="UniProtKB-SubCell"/>
</dbReference>
<evidence type="ECO:0000256" key="5">
    <source>
        <dbReference type="ARBA" id="ARBA00023136"/>
    </source>
</evidence>
<dbReference type="InterPro" id="IPR029787">
    <property type="entry name" value="Nucleotide_cyclase"/>
</dbReference>
<evidence type="ECO:0000313" key="8">
    <source>
        <dbReference type="EMBL" id="ESN95530.1"/>
    </source>
</evidence>
<dbReference type="GO" id="GO:0035556">
    <property type="term" value="P:intracellular signal transduction"/>
    <property type="evidence" value="ECO:0007669"/>
    <property type="project" value="InterPro"/>
</dbReference>
<reference evidence="10" key="1">
    <citation type="submission" date="2012-12" db="EMBL/GenBank/DDBJ databases">
        <authorList>
            <person name="Hellsten U."/>
            <person name="Grimwood J."/>
            <person name="Chapman J.A."/>
            <person name="Shapiro H."/>
            <person name="Aerts A."/>
            <person name="Otillar R.P."/>
            <person name="Terry A.Y."/>
            <person name="Boore J.L."/>
            <person name="Simakov O."/>
            <person name="Marletaz F."/>
            <person name="Cho S.-J."/>
            <person name="Edsinger-Gonzales E."/>
            <person name="Havlak P."/>
            <person name="Kuo D.-H."/>
            <person name="Larsson T."/>
            <person name="Lv J."/>
            <person name="Arendt D."/>
            <person name="Savage R."/>
            <person name="Osoegawa K."/>
            <person name="de Jong P."/>
            <person name="Lindberg D.R."/>
            <person name="Seaver E.C."/>
            <person name="Weisblat D.A."/>
            <person name="Putnam N.H."/>
            <person name="Grigoriev I.V."/>
            <person name="Rokhsar D.S."/>
        </authorList>
    </citation>
    <scope>NUCLEOTIDE SEQUENCE</scope>
</reference>
<dbReference type="InParanoid" id="T1G6F2"/>
<dbReference type="GO" id="GO:0009190">
    <property type="term" value="P:cyclic nucleotide biosynthetic process"/>
    <property type="evidence" value="ECO:0007669"/>
    <property type="project" value="InterPro"/>
</dbReference>
<reference evidence="8 10" key="2">
    <citation type="journal article" date="2013" name="Nature">
        <title>Insights into bilaterian evolution from three spiralian genomes.</title>
        <authorList>
            <person name="Simakov O."/>
            <person name="Marletaz F."/>
            <person name="Cho S.J."/>
            <person name="Edsinger-Gonzales E."/>
            <person name="Havlak P."/>
            <person name="Hellsten U."/>
            <person name="Kuo D.H."/>
            <person name="Larsson T."/>
            <person name="Lv J."/>
            <person name="Arendt D."/>
            <person name="Savage R."/>
            <person name="Osoegawa K."/>
            <person name="de Jong P."/>
            <person name="Grimwood J."/>
            <person name="Chapman J.A."/>
            <person name="Shapiro H."/>
            <person name="Aerts A."/>
            <person name="Otillar R.P."/>
            <person name="Terry A.Y."/>
            <person name="Boore J.L."/>
            <person name="Grigoriev I.V."/>
            <person name="Lindberg D.R."/>
            <person name="Seaver E.C."/>
            <person name="Weisblat D.A."/>
            <person name="Putnam N.H."/>
            <person name="Rokhsar D.S."/>
        </authorList>
    </citation>
    <scope>NUCLEOTIDE SEQUENCE</scope>
</reference>
<dbReference type="HOGENOM" id="CLU_001072_6_5_1"/>
<dbReference type="Proteomes" id="UP000015101">
    <property type="component" value="Unassembled WGS sequence"/>
</dbReference>
<sequence>TIYFSDIVDFNEIVMNCSPIKIIDILNSLYNLLDTIIDCYDVYKVETIGSVYMVVSGVPVRNGQRHVFEVANMCLDILQKIKELDFERDHVKIKLKIGINTGCSCVAGIVGNKMPRYCLFGDSINTASRMQSTGAGTF</sequence>
<dbReference type="Gene3D" id="3.30.70.1230">
    <property type="entry name" value="Nucleotide cyclase"/>
    <property type="match status" value="1"/>
</dbReference>
<dbReference type="PANTHER" id="PTHR11920:SF501">
    <property type="entry name" value="GUANYLATE CYCLASE 32E"/>
    <property type="match status" value="1"/>
</dbReference>
<dbReference type="SMART" id="SM00044">
    <property type="entry name" value="CYCc"/>
    <property type="match status" value="1"/>
</dbReference>
<keyword evidence="2" id="KW-0812">Transmembrane</keyword>
<accession>T1G6F2</accession>
<keyword evidence="10" id="KW-1185">Reference proteome</keyword>
<gene>
    <name evidence="9" type="primary">20216649</name>
    <name evidence="8" type="ORF">HELRODRAFT_86673</name>
</gene>
<dbReference type="EMBL" id="AMQM01006804">
    <property type="status" value="NOT_ANNOTATED_CDS"/>
    <property type="molecule type" value="Genomic_DNA"/>
</dbReference>
<protein>
    <recommendedName>
        <fullName evidence="7">Guanylate cyclase domain-containing protein</fullName>
    </recommendedName>
</protein>
<evidence type="ECO:0000256" key="4">
    <source>
        <dbReference type="ARBA" id="ARBA00022989"/>
    </source>
</evidence>
<dbReference type="EMBL" id="KB097519">
    <property type="protein sequence ID" value="ESN95530.1"/>
    <property type="molecule type" value="Genomic_DNA"/>
</dbReference>
<dbReference type="CDD" id="cd07302">
    <property type="entry name" value="CHD"/>
    <property type="match status" value="1"/>
</dbReference>
<dbReference type="OMA" id="HIMRIAD"/>
<evidence type="ECO:0000256" key="3">
    <source>
        <dbReference type="ARBA" id="ARBA00022741"/>
    </source>
</evidence>
<keyword evidence="4" id="KW-1133">Transmembrane helix</keyword>
<dbReference type="STRING" id="6412.T1G6F2"/>
<dbReference type="eggNOG" id="KOG1023">
    <property type="taxonomic scope" value="Eukaryota"/>
</dbReference>
<organism evidence="9 10">
    <name type="scientific">Helobdella robusta</name>
    <name type="common">Californian leech</name>
    <dbReference type="NCBI Taxonomy" id="6412"/>
    <lineage>
        <taxon>Eukaryota</taxon>
        <taxon>Metazoa</taxon>
        <taxon>Spiralia</taxon>
        <taxon>Lophotrochozoa</taxon>
        <taxon>Annelida</taxon>
        <taxon>Clitellata</taxon>
        <taxon>Hirudinea</taxon>
        <taxon>Rhynchobdellida</taxon>
        <taxon>Glossiphoniidae</taxon>
        <taxon>Helobdella</taxon>
    </lineage>
</organism>
<dbReference type="OrthoDB" id="60033at2759"/>
<evidence type="ECO:0000313" key="9">
    <source>
        <dbReference type="EnsemblMetazoa" id="HelroP86673"/>
    </source>
</evidence>
<dbReference type="KEGG" id="hro:HELRODRAFT_86673"/>
<evidence type="ECO:0000313" key="10">
    <source>
        <dbReference type="Proteomes" id="UP000015101"/>
    </source>
</evidence>
<dbReference type="GO" id="GO:0016829">
    <property type="term" value="F:lyase activity"/>
    <property type="evidence" value="ECO:0007669"/>
    <property type="project" value="UniProtKB-KW"/>
</dbReference>
<keyword evidence="3" id="KW-0547">Nucleotide-binding</keyword>
<name>T1G6F2_HELRO</name>
<evidence type="ECO:0000256" key="6">
    <source>
        <dbReference type="ARBA" id="ARBA00023239"/>
    </source>
</evidence>
<comment type="subcellular location">
    <subcellularLocation>
        <location evidence="1">Membrane</location>
    </subcellularLocation>
</comment>
<dbReference type="RefSeq" id="XP_009026310.1">
    <property type="nucleotide sequence ID" value="XM_009028062.1"/>
</dbReference>
<proteinExistence type="predicted"/>
<evidence type="ECO:0000256" key="2">
    <source>
        <dbReference type="ARBA" id="ARBA00022692"/>
    </source>
</evidence>
<evidence type="ECO:0000256" key="1">
    <source>
        <dbReference type="ARBA" id="ARBA00004370"/>
    </source>
</evidence>
<dbReference type="AlphaFoldDB" id="T1G6F2"/>
<keyword evidence="6" id="KW-0456">Lyase</keyword>
<dbReference type="PROSITE" id="PS50125">
    <property type="entry name" value="GUANYLATE_CYCLASE_2"/>
    <property type="match status" value="1"/>
</dbReference>
<evidence type="ECO:0000259" key="7">
    <source>
        <dbReference type="PROSITE" id="PS50125"/>
    </source>
</evidence>
<dbReference type="InterPro" id="IPR001054">
    <property type="entry name" value="A/G_cyclase"/>
</dbReference>
<dbReference type="FunFam" id="3.30.70.1230:FF:000030">
    <property type="entry name" value="Si:ch211-215j19.12"/>
    <property type="match status" value="1"/>
</dbReference>
<dbReference type="EnsemblMetazoa" id="HelroT86673">
    <property type="protein sequence ID" value="HelroP86673"/>
    <property type="gene ID" value="HelroG86673"/>
</dbReference>
<keyword evidence="5" id="KW-0472">Membrane</keyword>
<dbReference type="GeneID" id="20216649"/>
<dbReference type="Pfam" id="PF00211">
    <property type="entry name" value="Guanylate_cyc"/>
    <property type="match status" value="1"/>
</dbReference>
<dbReference type="InterPro" id="IPR050401">
    <property type="entry name" value="Cyclic_nucleotide_synthase"/>
</dbReference>